<dbReference type="Gene3D" id="2.60.40.200">
    <property type="entry name" value="Superoxide dismutase, copper/zinc binding domain"/>
    <property type="match status" value="1"/>
</dbReference>
<dbReference type="SUPFAM" id="SSF49329">
    <property type="entry name" value="Cu,Zn superoxide dismutase-like"/>
    <property type="match status" value="1"/>
</dbReference>
<feature type="domain" description="Superoxide dismutase copper/zinc binding" evidence="3">
    <location>
        <begin position="48"/>
        <end position="176"/>
    </location>
</feature>
<dbReference type="EMBL" id="JAUJFI010000107">
    <property type="protein sequence ID" value="MDQ2104866.1"/>
    <property type="molecule type" value="Genomic_DNA"/>
</dbReference>
<feature type="signal peptide" evidence="2">
    <location>
        <begin position="1"/>
        <end position="27"/>
    </location>
</feature>
<protein>
    <submittedName>
        <fullName evidence="4">Superoxide dismutase family protein</fullName>
    </submittedName>
</protein>
<dbReference type="InterPro" id="IPR001424">
    <property type="entry name" value="SOD_Cu_Zn_dom"/>
</dbReference>
<dbReference type="CDD" id="cd00305">
    <property type="entry name" value="Cu-Zn_Superoxide_Dismutase"/>
    <property type="match status" value="1"/>
</dbReference>
<comment type="similarity">
    <text evidence="1">Belongs to the Cu-Zn superoxide dismutase family.</text>
</comment>
<keyword evidence="5" id="KW-1185">Reference proteome</keyword>
<accession>A0ABU0WKV1</accession>
<sequence>MKRTARTAGAALLAACAALATTPFAAAQTPGQPQAQAAMKDADGKSLGTVTLTQFPQGLLIHAELDGLKPGWHAVHIHENGACAPNFAAAGGHFNPGGGKHGMDTAPMHAGDLPNFLVDAGGKGGFQFLSHAVTLGDGPASLFKPGGTAFVVHAQADDYTSQPAGASGDRVACGVIAKP</sequence>
<evidence type="ECO:0000256" key="1">
    <source>
        <dbReference type="ARBA" id="ARBA00010457"/>
    </source>
</evidence>
<feature type="chain" id="PRO_5047100316" evidence="2">
    <location>
        <begin position="28"/>
        <end position="179"/>
    </location>
</feature>
<dbReference type="RefSeq" id="WP_306708991.1">
    <property type="nucleotide sequence ID" value="NZ_JAUJFI010000107.1"/>
</dbReference>
<reference evidence="4 5" key="1">
    <citation type="submission" date="2023-06" db="EMBL/GenBank/DDBJ databases">
        <title>Azospirillum isscasensis sp.nov, a bacterium isolated from rhizosphere soil of rice.</title>
        <authorList>
            <person name="Wang H."/>
        </authorList>
    </citation>
    <scope>NUCLEOTIDE SEQUENCE [LARGE SCALE GENOMIC DNA]</scope>
    <source>
        <strain evidence="4 5">C340-1</strain>
    </source>
</reference>
<dbReference type="PANTHER" id="PTHR10003">
    <property type="entry name" value="SUPEROXIDE DISMUTASE CU-ZN -RELATED"/>
    <property type="match status" value="1"/>
</dbReference>
<dbReference type="Pfam" id="PF00080">
    <property type="entry name" value="Sod_Cu"/>
    <property type="match status" value="1"/>
</dbReference>
<organism evidence="4 5">
    <name type="scientific">Azospirillum isscasi</name>
    <dbReference type="NCBI Taxonomy" id="3053926"/>
    <lineage>
        <taxon>Bacteria</taxon>
        <taxon>Pseudomonadati</taxon>
        <taxon>Pseudomonadota</taxon>
        <taxon>Alphaproteobacteria</taxon>
        <taxon>Rhodospirillales</taxon>
        <taxon>Azospirillaceae</taxon>
        <taxon>Azospirillum</taxon>
    </lineage>
</organism>
<dbReference type="PRINTS" id="PR00068">
    <property type="entry name" value="CUZNDISMTASE"/>
</dbReference>
<keyword evidence="2" id="KW-0732">Signal</keyword>
<dbReference type="Proteomes" id="UP001227317">
    <property type="component" value="Unassembled WGS sequence"/>
</dbReference>
<evidence type="ECO:0000313" key="5">
    <source>
        <dbReference type="Proteomes" id="UP001227317"/>
    </source>
</evidence>
<comment type="caution">
    <text evidence="4">The sequence shown here is derived from an EMBL/GenBank/DDBJ whole genome shotgun (WGS) entry which is preliminary data.</text>
</comment>
<evidence type="ECO:0000259" key="3">
    <source>
        <dbReference type="Pfam" id="PF00080"/>
    </source>
</evidence>
<dbReference type="InterPro" id="IPR024134">
    <property type="entry name" value="SOD_Cu/Zn_/chaperone"/>
</dbReference>
<evidence type="ECO:0000256" key="2">
    <source>
        <dbReference type="SAM" id="SignalP"/>
    </source>
</evidence>
<proteinExistence type="inferred from homology"/>
<dbReference type="InterPro" id="IPR036423">
    <property type="entry name" value="SOD-like_Cu/Zn_dom_sf"/>
</dbReference>
<name>A0ABU0WKV1_9PROT</name>
<gene>
    <name evidence="4" type="ORF">QSG27_19355</name>
</gene>
<evidence type="ECO:0000313" key="4">
    <source>
        <dbReference type="EMBL" id="MDQ2104866.1"/>
    </source>
</evidence>